<accession>A0A0N1PCE7</accession>
<keyword evidence="1" id="KW-0472">Membrane</keyword>
<dbReference type="VEuPathDB" id="TriTrypDB:Lsey_0089_0040"/>
<sequence>MGGPMSKDWFNPYSVNTPLLGVSTFSLYFNSVRNGKMYFVNVYTNLILWMILGTSNGFYGTLQDPLWGARLGLLGSVIFTLGAPAKVLFTSRLFPRYVHYGVGSCYCTYHSLQWYKALHYFEDAGEDGEGECF</sequence>
<evidence type="ECO:0000256" key="1">
    <source>
        <dbReference type="SAM" id="Phobius"/>
    </source>
</evidence>
<dbReference type="EMBL" id="LJSK01000089">
    <property type="protein sequence ID" value="KPI87404.1"/>
    <property type="molecule type" value="Genomic_DNA"/>
</dbReference>
<organism evidence="2 3">
    <name type="scientific">Leptomonas seymouri</name>
    <dbReference type="NCBI Taxonomy" id="5684"/>
    <lineage>
        <taxon>Eukaryota</taxon>
        <taxon>Discoba</taxon>
        <taxon>Euglenozoa</taxon>
        <taxon>Kinetoplastea</taxon>
        <taxon>Metakinetoplastina</taxon>
        <taxon>Trypanosomatida</taxon>
        <taxon>Trypanosomatidae</taxon>
        <taxon>Leishmaniinae</taxon>
        <taxon>Leptomonas</taxon>
    </lineage>
</organism>
<protein>
    <submittedName>
        <fullName evidence="2">Uncharacterized protein</fullName>
    </submittedName>
</protein>
<keyword evidence="3" id="KW-1185">Reference proteome</keyword>
<feature type="transmembrane region" description="Helical" evidence="1">
    <location>
        <begin position="71"/>
        <end position="89"/>
    </location>
</feature>
<dbReference type="Proteomes" id="UP000038009">
    <property type="component" value="Unassembled WGS sequence"/>
</dbReference>
<keyword evidence="1" id="KW-0812">Transmembrane</keyword>
<evidence type="ECO:0000313" key="2">
    <source>
        <dbReference type="EMBL" id="KPI87404.1"/>
    </source>
</evidence>
<reference evidence="2 3" key="1">
    <citation type="journal article" date="2015" name="PLoS Pathog.">
        <title>Leptomonas seymouri: Adaptations to the Dixenous Life Cycle Analyzed by Genome Sequencing, Transcriptome Profiling and Co-infection with Leishmania donovani.</title>
        <authorList>
            <person name="Kraeva N."/>
            <person name="Butenko A."/>
            <person name="Hlavacova J."/>
            <person name="Kostygov A."/>
            <person name="Myskova J."/>
            <person name="Grybchuk D."/>
            <person name="Lestinova T."/>
            <person name="Votypka J."/>
            <person name="Volf P."/>
            <person name="Opperdoes F."/>
            <person name="Flegontov P."/>
            <person name="Lukes J."/>
            <person name="Yurchenko V."/>
        </authorList>
    </citation>
    <scope>NUCLEOTIDE SEQUENCE [LARGE SCALE GENOMIC DNA]</scope>
    <source>
        <strain evidence="2 3">ATCC 30220</strain>
    </source>
</reference>
<keyword evidence="1" id="KW-1133">Transmembrane helix</keyword>
<dbReference type="AlphaFoldDB" id="A0A0N1PCE7"/>
<evidence type="ECO:0000313" key="3">
    <source>
        <dbReference type="Proteomes" id="UP000038009"/>
    </source>
</evidence>
<comment type="caution">
    <text evidence="2">The sequence shown here is derived from an EMBL/GenBank/DDBJ whole genome shotgun (WGS) entry which is preliminary data.</text>
</comment>
<gene>
    <name evidence="2" type="ORF">ABL78_3488</name>
</gene>
<feature type="transmembrane region" description="Helical" evidence="1">
    <location>
        <begin position="38"/>
        <end position="59"/>
    </location>
</feature>
<dbReference type="OMA" id="NFILIYM"/>
<name>A0A0N1PCE7_LEPSE</name>
<dbReference type="OrthoDB" id="268873at2759"/>
<feature type="transmembrane region" description="Helical" evidence="1">
    <location>
        <begin position="12"/>
        <end position="31"/>
    </location>
</feature>
<proteinExistence type="predicted"/>